<dbReference type="InterPro" id="IPR028994">
    <property type="entry name" value="Integrin_alpha_N"/>
</dbReference>
<dbReference type="Pfam" id="PF13517">
    <property type="entry name" value="FG-GAP_3"/>
    <property type="match status" value="5"/>
</dbReference>
<keyword evidence="1" id="KW-0732">Signal</keyword>
<dbReference type="PANTHER" id="PTHR46580">
    <property type="entry name" value="SENSOR KINASE-RELATED"/>
    <property type="match status" value="1"/>
</dbReference>
<name>A0AAX1VTE2_PSEAJ</name>
<dbReference type="PANTHER" id="PTHR46580:SF4">
    <property type="entry name" value="ATP_GTP-BINDING PROTEIN"/>
    <property type="match status" value="1"/>
</dbReference>
<proteinExistence type="predicted"/>
<reference evidence="2 3" key="1">
    <citation type="submission" date="2018-08" db="EMBL/GenBank/DDBJ databases">
        <title>Recombination of ecologically and evolutionarily significant loci maintains genetic cohesion in the Pseudomonas syringae species complex.</title>
        <authorList>
            <person name="Dillon M."/>
            <person name="Thakur S."/>
            <person name="Almeida R.N.D."/>
            <person name="Weir B.S."/>
            <person name="Guttman D.S."/>
        </authorList>
    </citation>
    <scope>NUCLEOTIDE SEQUENCE [LARGE SCALE GENOMIC DNA]</scope>
    <source>
        <strain evidence="2 3">ICMP 2851</strain>
    </source>
</reference>
<accession>A0AAX1VTE2</accession>
<comment type="caution">
    <text evidence="2">The sequence shown here is derived from an EMBL/GenBank/DDBJ whole genome shotgun (WGS) entry which is preliminary data.</text>
</comment>
<dbReference type="InterPro" id="IPR013517">
    <property type="entry name" value="FG-GAP"/>
</dbReference>
<sequence length="467" mass="50413">MEFCSFALDALMTEGHLMKSRFNAPVAWLTSGLFSVLSGCSWADQEKSGSDAFDILTDKPTEFFADATSTNVPIAPSLHATDSVFIDVDKDRDLDVVVSVEHGVNRLYLNDGQGRLVEQPGAFGKGIHDSEHVRAADLNADGNMDVVFVAEADEIHQLFLGDGKGGFTDASERLPQTSQGNALALGDVNGDKLPDIVIGSTGETAYAPDAKIIPARNLLFLNDPKRPGYFINATKTHLPDTNDQTEGVALADMDGDGDLDMVLASPAFPNRLLINDGSGHFKDASSQLDLRVPMESREVQVVDVNQDGYLDIVFFNITSNNFGWDKDPQTRILVNDGKGHFRDETAGRLPAHKFSSWGGTVVDFNHDGNPDLLVGAIDVPGFVPLQVRAWQNDGKGQFRDVTGDVMPGSTVGRSWSMGRGDLDGDGREDVFIGGWGTQARLLLSDTNAYEATRPAVTPLNSPKAETQ</sequence>
<dbReference type="SUPFAM" id="SSF69318">
    <property type="entry name" value="Integrin alpha N-terminal domain"/>
    <property type="match status" value="2"/>
</dbReference>
<dbReference type="EMBL" id="RBNX01000164">
    <property type="protein sequence ID" value="RML79203.1"/>
    <property type="molecule type" value="Genomic_DNA"/>
</dbReference>
<organism evidence="2 3">
    <name type="scientific">Pseudomonas amygdali pv. tabaci</name>
    <name type="common">Pseudomonas syringae pv. tabaci</name>
    <dbReference type="NCBI Taxonomy" id="322"/>
    <lineage>
        <taxon>Bacteria</taxon>
        <taxon>Pseudomonadati</taxon>
        <taxon>Pseudomonadota</taxon>
        <taxon>Gammaproteobacteria</taxon>
        <taxon>Pseudomonadales</taxon>
        <taxon>Pseudomonadaceae</taxon>
        <taxon>Pseudomonas</taxon>
        <taxon>Pseudomonas amygdali</taxon>
    </lineage>
</organism>
<dbReference type="AlphaFoldDB" id="A0AAX1VTE2"/>
<dbReference type="Gene3D" id="2.130.10.130">
    <property type="entry name" value="Integrin alpha, N-terminal"/>
    <property type="match status" value="2"/>
</dbReference>
<gene>
    <name evidence="2" type="ORF">ALQ89_06488</name>
</gene>
<dbReference type="Proteomes" id="UP000280350">
    <property type="component" value="Unassembled WGS sequence"/>
</dbReference>
<protein>
    <submittedName>
        <fullName evidence="2">FG-GAP repeat protein</fullName>
    </submittedName>
</protein>
<evidence type="ECO:0000313" key="3">
    <source>
        <dbReference type="Proteomes" id="UP000280350"/>
    </source>
</evidence>
<evidence type="ECO:0000313" key="2">
    <source>
        <dbReference type="EMBL" id="RML79203.1"/>
    </source>
</evidence>
<evidence type="ECO:0000256" key="1">
    <source>
        <dbReference type="ARBA" id="ARBA00022729"/>
    </source>
</evidence>